<evidence type="ECO:0000313" key="2">
    <source>
        <dbReference type="Proteomes" id="UP000007875"/>
    </source>
</evidence>
<dbReference type="GeneTree" id="ENSGT00660000097071"/>
<protein>
    <submittedName>
        <fullName evidence="1">Uncharacterized protein</fullName>
    </submittedName>
</protein>
<reference evidence="1" key="3">
    <citation type="submission" date="2025-09" db="UniProtKB">
        <authorList>
            <consortium name="Ensembl"/>
        </authorList>
    </citation>
    <scope>IDENTIFICATION</scope>
</reference>
<dbReference type="Proteomes" id="UP000007875">
    <property type="component" value="Unassembled WGS sequence"/>
</dbReference>
<evidence type="ECO:0000313" key="1">
    <source>
        <dbReference type="Ensembl" id="ENSCSAVP00000012782.1"/>
    </source>
</evidence>
<accession>H2Z5C0</accession>
<sequence length="82" mass="9106">MIPVDPLPVCSAIRPVGMCKDATKLVCKPNLYQCPVCYCSDHDYANLAQIEAMWRGDYEKWRSVRNMYNSINTGGPTSGGTC</sequence>
<dbReference type="InParanoid" id="H2Z5C0"/>
<reference evidence="1" key="2">
    <citation type="submission" date="2025-08" db="UniProtKB">
        <authorList>
            <consortium name="Ensembl"/>
        </authorList>
    </citation>
    <scope>IDENTIFICATION</scope>
</reference>
<proteinExistence type="predicted"/>
<keyword evidence="2" id="KW-1185">Reference proteome</keyword>
<name>H2Z5C0_CIOSA</name>
<dbReference type="HOGENOM" id="CLU_2557622_0_0_1"/>
<dbReference type="Ensembl" id="ENSCSAVT00000012931.1">
    <property type="protein sequence ID" value="ENSCSAVP00000012782.1"/>
    <property type="gene ID" value="ENSCSAVG00000007507.1"/>
</dbReference>
<organism evidence="1 2">
    <name type="scientific">Ciona savignyi</name>
    <name type="common">Pacific transparent sea squirt</name>
    <dbReference type="NCBI Taxonomy" id="51511"/>
    <lineage>
        <taxon>Eukaryota</taxon>
        <taxon>Metazoa</taxon>
        <taxon>Chordata</taxon>
        <taxon>Tunicata</taxon>
        <taxon>Ascidiacea</taxon>
        <taxon>Phlebobranchia</taxon>
        <taxon>Cionidae</taxon>
        <taxon>Ciona</taxon>
    </lineage>
</organism>
<reference evidence="2" key="1">
    <citation type="submission" date="2003-08" db="EMBL/GenBank/DDBJ databases">
        <authorList>
            <person name="Birren B."/>
            <person name="Nusbaum C."/>
            <person name="Abebe A."/>
            <person name="Abouelleil A."/>
            <person name="Adekoya E."/>
            <person name="Ait-zahra M."/>
            <person name="Allen N."/>
            <person name="Allen T."/>
            <person name="An P."/>
            <person name="Anderson M."/>
            <person name="Anderson S."/>
            <person name="Arachchi H."/>
            <person name="Armbruster J."/>
            <person name="Bachantsang P."/>
            <person name="Baldwin J."/>
            <person name="Barry A."/>
            <person name="Bayul T."/>
            <person name="Blitshsteyn B."/>
            <person name="Bloom T."/>
            <person name="Blye J."/>
            <person name="Boguslavskiy L."/>
            <person name="Borowsky M."/>
            <person name="Boukhgalter B."/>
            <person name="Brunache A."/>
            <person name="Butler J."/>
            <person name="Calixte N."/>
            <person name="Calvo S."/>
            <person name="Camarata J."/>
            <person name="Campo K."/>
            <person name="Chang J."/>
            <person name="Cheshatsang Y."/>
            <person name="Citroen M."/>
            <person name="Collymore A."/>
            <person name="Considine T."/>
            <person name="Cook A."/>
            <person name="Cooke P."/>
            <person name="Corum B."/>
            <person name="Cuomo C."/>
            <person name="David R."/>
            <person name="Dawoe T."/>
            <person name="Degray S."/>
            <person name="Dodge S."/>
            <person name="Dooley K."/>
            <person name="Dorje P."/>
            <person name="Dorjee K."/>
            <person name="Dorris L."/>
            <person name="Duffey N."/>
            <person name="Dupes A."/>
            <person name="Elkins T."/>
            <person name="Engels R."/>
            <person name="Erickson J."/>
            <person name="Farina A."/>
            <person name="Faro S."/>
            <person name="Ferreira P."/>
            <person name="Fischer H."/>
            <person name="Fitzgerald M."/>
            <person name="Foley K."/>
            <person name="Gage D."/>
            <person name="Galagan J."/>
            <person name="Gearin G."/>
            <person name="Gnerre S."/>
            <person name="Gnirke A."/>
            <person name="Goyette A."/>
            <person name="Graham J."/>
            <person name="Grandbois E."/>
            <person name="Gyaltsen K."/>
            <person name="Hafez N."/>
            <person name="Hagopian D."/>
            <person name="Hagos B."/>
            <person name="Hall J."/>
            <person name="Hatcher B."/>
            <person name="Heller A."/>
            <person name="Higgins H."/>
            <person name="Honan T."/>
            <person name="Horn A."/>
            <person name="Houde N."/>
            <person name="Hughes L."/>
            <person name="Hulme W."/>
            <person name="Husby E."/>
            <person name="Iliev I."/>
            <person name="Jaffe D."/>
            <person name="Jones C."/>
            <person name="Kamal M."/>
            <person name="Kamat A."/>
            <person name="Kamvysselis M."/>
            <person name="Karlsson E."/>
            <person name="Kells C."/>
            <person name="Kieu A."/>
            <person name="Kisner P."/>
            <person name="Kodira C."/>
            <person name="Kulbokas E."/>
            <person name="Labutti K."/>
            <person name="Lama D."/>
            <person name="Landers T."/>
            <person name="Leger J."/>
            <person name="Levine S."/>
            <person name="Lewis D."/>
            <person name="Lewis T."/>
            <person name="Lindblad-toh K."/>
            <person name="Liu X."/>
            <person name="Lokyitsang T."/>
            <person name="Lokyitsang Y."/>
            <person name="Lucien O."/>
            <person name="Lui A."/>
            <person name="Ma L.J."/>
            <person name="Mabbitt R."/>
            <person name="Macdonald J."/>
            <person name="Maclean C."/>
            <person name="Major J."/>
            <person name="Manning J."/>
            <person name="Marabella R."/>
            <person name="Maru K."/>
            <person name="Matthews C."/>
            <person name="Mauceli E."/>
            <person name="Mccarthy M."/>
            <person name="Mcdonough S."/>
            <person name="Mcghee T."/>
            <person name="Meldrim J."/>
            <person name="Meneus L."/>
            <person name="Mesirov J."/>
            <person name="Mihalev A."/>
            <person name="Mihova T."/>
            <person name="Mikkelsen T."/>
            <person name="Mlenga V."/>
            <person name="Moru K."/>
            <person name="Mozes J."/>
            <person name="Mulrain L."/>
            <person name="Munson G."/>
            <person name="Naylor J."/>
            <person name="Newes C."/>
            <person name="Nguyen C."/>
            <person name="Nguyen N."/>
            <person name="Nguyen T."/>
            <person name="Nicol R."/>
            <person name="Nielsen C."/>
            <person name="Nizzari M."/>
            <person name="Norbu C."/>
            <person name="Norbu N."/>
            <person name="O'donnell P."/>
            <person name="Okoawo O."/>
            <person name="O'leary S."/>
            <person name="Omotosho B."/>
            <person name="O'neill K."/>
            <person name="Osman S."/>
            <person name="Parker S."/>
            <person name="Perrin D."/>
            <person name="Phunkhang P."/>
            <person name="Piqani B."/>
            <person name="Purcell S."/>
            <person name="Rachupka T."/>
            <person name="Ramasamy U."/>
            <person name="Rameau R."/>
            <person name="Ray V."/>
            <person name="Raymond C."/>
            <person name="Retta R."/>
            <person name="Richardson S."/>
            <person name="Rise C."/>
            <person name="Rodriguez J."/>
            <person name="Rogers J."/>
            <person name="Rogov P."/>
            <person name="Rutman M."/>
            <person name="Schupbach R."/>
            <person name="Seaman C."/>
            <person name="Settipalli S."/>
            <person name="Sharpe T."/>
            <person name="Sheridan J."/>
            <person name="Sherpa N."/>
            <person name="Shi J."/>
            <person name="Smirnov S."/>
            <person name="Smith C."/>
            <person name="Sougnez C."/>
            <person name="Spencer B."/>
            <person name="Stalker J."/>
            <person name="Stange-thomann N."/>
            <person name="Stavropoulos S."/>
            <person name="Stetson K."/>
            <person name="Stone C."/>
            <person name="Stone S."/>
            <person name="Stubbs M."/>
            <person name="Talamas J."/>
            <person name="Tchuinga P."/>
            <person name="Tenzing P."/>
            <person name="Tesfaye S."/>
            <person name="Theodore J."/>
            <person name="Thoulutsang Y."/>
            <person name="Topham K."/>
            <person name="Towey S."/>
            <person name="Tsamla T."/>
            <person name="Tsomo N."/>
            <person name="Vallee D."/>
            <person name="Vassiliev H."/>
            <person name="Venkataraman V."/>
            <person name="Vinson J."/>
            <person name="Vo A."/>
            <person name="Wade C."/>
            <person name="Wang S."/>
            <person name="Wangchuk T."/>
            <person name="Wangdi T."/>
            <person name="Whittaker C."/>
            <person name="Wilkinson J."/>
            <person name="Wu Y."/>
            <person name="Wyman D."/>
            <person name="Yadav S."/>
            <person name="Yang S."/>
            <person name="Yang X."/>
            <person name="Yeager S."/>
            <person name="Yee E."/>
            <person name="Young G."/>
            <person name="Zainoun J."/>
            <person name="Zembeck L."/>
            <person name="Zimmer A."/>
            <person name="Zody M."/>
            <person name="Lander E."/>
        </authorList>
    </citation>
    <scope>NUCLEOTIDE SEQUENCE [LARGE SCALE GENOMIC DNA]</scope>
</reference>
<dbReference type="AlphaFoldDB" id="H2Z5C0"/>